<name>A0A1E3JEL2_9TREE</name>
<dbReference type="Proteomes" id="UP000095149">
    <property type="component" value="Unassembled WGS sequence"/>
</dbReference>
<dbReference type="Gene3D" id="1.25.40.60">
    <property type="match status" value="1"/>
</dbReference>
<proteinExistence type="inferred from homology"/>
<evidence type="ECO:0000256" key="2">
    <source>
        <dbReference type="SAM" id="MobiDB-lite"/>
    </source>
</evidence>
<comment type="similarity">
    <text evidence="1">Belongs to the STXBP/unc-18/SEC1 family.</text>
</comment>
<dbReference type="Gene3D" id="3.40.50.1910">
    <property type="match status" value="1"/>
</dbReference>
<sequence>MDVTKAVQTYVFKMINQVSGMKVLLLDAHTTPIVSLVTTQSELLAHEVYLTDRIDNSSREPLNHLSCIAFLSPTRSSIEAVKSELAKPRYGSYWLFFSNILQKSQIEEMASVDEFEVVKEVQEYFADYLAHYPSHWSLTPAALADGGDGPPNPPLYLPPPLHLPPPTLDSHLQSVLALLLSLKKRPIIRWERMSQPGRTLAQAVSGEINSKYRDLFDFRGTQGPAPLLLILDRRNDPVTPLLSQWTYQAMVHELLGITNGRVRIPNESKPELRDLILSPASDPFYSQNLFSNFGDLGASIAEYVSSYQARNAALSGAKSTNRIETVADMKRFVEDYPEFRKLGGNVSKHVSIVGELSRIVERDGLLEVSEVEQSLASQDSHAADLKSVQELISSPKIPPANKLRLAILYALRYQKSPSAQIPQITSLLTTAGHLPPAQARLVYAFLNFCGADVRQDDLFMNENFFSRGKSALKGLKGVENVYTQHTPHLGQTLDLLLKGRLRETSYPFLEGDEWARSQRYVHSPHRSDHLLTKGNRPQDIIIFMLGGTTYEEARTVALLNQRLTSEANGPAGGTRIILGGSTIHNSNSFLDMVEQAAEHYPESIYQPPPGLSTAGYALPPVSSSSSSANLSTPAAGEAAGNTSGVSLRAGGYELNVGGVAGSGLYRTTPGDVGATFEMPKMDQVAGGLRDGAGRLWGNVRQKMGERASRGPTPQP</sequence>
<comment type="caution">
    <text evidence="3">The sequence shown here is derived from an EMBL/GenBank/DDBJ whole genome shotgun (WGS) entry which is preliminary data.</text>
</comment>
<reference evidence="3 4" key="1">
    <citation type="submission" date="2016-06" db="EMBL/GenBank/DDBJ databases">
        <title>Evolution of pathogenesis and genome organization in the Tremellales.</title>
        <authorList>
            <person name="Cuomo C."/>
            <person name="Litvintseva A."/>
            <person name="Heitman J."/>
            <person name="Chen Y."/>
            <person name="Sun S."/>
            <person name="Springer D."/>
            <person name="Dromer F."/>
            <person name="Young S."/>
            <person name="Zeng Q."/>
            <person name="Chapman S."/>
            <person name="Gujja S."/>
            <person name="Saif S."/>
            <person name="Birren B."/>
        </authorList>
    </citation>
    <scope>NUCLEOTIDE SEQUENCE [LARGE SCALE GENOMIC DNA]</scope>
    <source>
        <strain evidence="3 4">CBS 6273</strain>
    </source>
</reference>
<dbReference type="InterPro" id="IPR001619">
    <property type="entry name" value="Sec1-like"/>
</dbReference>
<feature type="region of interest" description="Disordered" evidence="2">
    <location>
        <begin position="616"/>
        <end position="640"/>
    </location>
</feature>
<dbReference type="PIRSF" id="PIRSF005715">
    <property type="entry name" value="VPS45_Sec1"/>
    <property type="match status" value="1"/>
</dbReference>
<dbReference type="Gene3D" id="3.90.830.10">
    <property type="entry name" value="Syntaxin Binding Protein 1, Chain A, domain 2"/>
    <property type="match status" value="1"/>
</dbReference>
<dbReference type="AlphaFoldDB" id="A0A1E3JEL2"/>
<dbReference type="InterPro" id="IPR043154">
    <property type="entry name" value="Sec-1-like_dom1"/>
</dbReference>
<evidence type="ECO:0000313" key="4">
    <source>
        <dbReference type="Proteomes" id="UP000095149"/>
    </source>
</evidence>
<evidence type="ECO:0008006" key="5">
    <source>
        <dbReference type="Google" id="ProtNLM"/>
    </source>
</evidence>
<dbReference type="InterPro" id="IPR027482">
    <property type="entry name" value="Sec1-like_dom2"/>
</dbReference>
<dbReference type="InterPro" id="IPR036045">
    <property type="entry name" value="Sec1-like_sf"/>
</dbReference>
<evidence type="ECO:0000256" key="1">
    <source>
        <dbReference type="ARBA" id="ARBA00009884"/>
    </source>
</evidence>
<accession>A0A1E3JEL2</accession>
<evidence type="ECO:0000313" key="3">
    <source>
        <dbReference type="EMBL" id="ODN99284.1"/>
    </source>
</evidence>
<dbReference type="Pfam" id="PF00995">
    <property type="entry name" value="Sec1"/>
    <property type="match status" value="1"/>
</dbReference>
<organism evidence="3 4">
    <name type="scientific">Cryptococcus amylolentus CBS 6273</name>
    <dbReference type="NCBI Taxonomy" id="1296118"/>
    <lineage>
        <taxon>Eukaryota</taxon>
        <taxon>Fungi</taxon>
        <taxon>Dikarya</taxon>
        <taxon>Basidiomycota</taxon>
        <taxon>Agaricomycotina</taxon>
        <taxon>Tremellomycetes</taxon>
        <taxon>Tremellales</taxon>
        <taxon>Cryptococcaceae</taxon>
        <taxon>Cryptococcus</taxon>
    </lineage>
</organism>
<dbReference type="SUPFAM" id="SSF56815">
    <property type="entry name" value="Sec1/munc18-like (SM) proteins"/>
    <property type="match status" value="1"/>
</dbReference>
<dbReference type="PANTHER" id="PTHR11679">
    <property type="entry name" value="VESICLE PROTEIN SORTING-ASSOCIATED"/>
    <property type="match status" value="1"/>
</dbReference>
<dbReference type="EMBL" id="MEKH01000012">
    <property type="protein sequence ID" value="ODN99284.1"/>
    <property type="molecule type" value="Genomic_DNA"/>
</dbReference>
<gene>
    <name evidence="3" type="ORF">I350_07447</name>
</gene>
<dbReference type="Gene3D" id="3.40.50.2060">
    <property type="match status" value="1"/>
</dbReference>
<dbReference type="InterPro" id="IPR043127">
    <property type="entry name" value="Sec-1-like_dom3a"/>
</dbReference>
<protein>
    <recommendedName>
        <fullName evidence="5">Vacuolar protein sorting-associated protein 45</fullName>
    </recommendedName>
</protein>
<dbReference type="OrthoDB" id="10266265at2759"/>
<dbReference type="GO" id="GO:0016192">
    <property type="term" value="P:vesicle-mediated transport"/>
    <property type="evidence" value="ECO:0007669"/>
    <property type="project" value="InterPro"/>
</dbReference>